<keyword evidence="9 12" id="KW-0472">Membrane</keyword>
<feature type="signal peptide" evidence="13">
    <location>
        <begin position="1"/>
        <end position="24"/>
    </location>
</feature>
<comment type="subcellular location">
    <subcellularLocation>
        <location evidence="1 12">Endoplasmic reticulum membrane</location>
        <topology evidence="1 12">Multi-pass membrane protein</topology>
    </subcellularLocation>
</comment>
<dbReference type="GeneID" id="5854772"/>
<feature type="transmembrane region" description="Helical" evidence="12">
    <location>
        <begin position="176"/>
        <end position="199"/>
    </location>
</feature>
<dbReference type="RefSeq" id="XP_001730465.1">
    <property type="nucleotide sequence ID" value="XM_001730413.1"/>
</dbReference>
<name>A8Q2X2_MALGO</name>
<feature type="transmembrane region" description="Helical" evidence="12">
    <location>
        <begin position="151"/>
        <end position="170"/>
    </location>
</feature>
<evidence type="ECO:0000256" key="4">
    <source>
        <dbReference type="ARBA" id="ARBA00022676"/>
    </source>
</evidence>
<keyword evidence="7 12" id="KW-0256">Endoplasmic reticulum</keyword>
<dbReference type="EMBL" id="AAYY01000008">
    <property type="protein sequence ID" value="EDP43251.1"/>
    <property type="molecule type" value="Genomic_DNA"/>
</dbReference>
<feature type="chain" id="PRO_5002725074" description="Mannosyltransferase" evidence="13">
    <location>
        <begin position="25"/>
        <end position="374"/>
    </location>
</feature>
<evidence type="ECO:0000313" key="14">
    <source>
        <dbReference type="EMBL" id="EDP43251.1"/>
    </source>
</evidence>
<evidence type="ECO:0000313" key="15">
    <source>
        <dbReference type="Proteomes" id="UP000008837"/>
    </source>
</evidence>
<dbReference type="STRING" id="425265.A8Q2X2"/>
<keyword evidence="6 12" id="KW-0812">Transmembrane</keyword>
<evidence type="ECO:0000256" key="6">
    <source>
        <dbReference type="ARBA" id="ARBA00022692"/>
    </source>
</evidence>
<dbReference type="GO" id="GO:0052917">
    <property type="term" value="F:dol-P-Man:Man(7)GlcNAc(2)-PP-Dol alpha-1,6-mannosyltransferase activity"/>
    <property type="evidence" value="ECO:0007669"/>
    <property type="project" value="UniProtKB-EC"/>
</dbReference>
<dbReference type="OMA" id="MIRYLTF"/>
<evidence type="ECO:0000256" key="12">
    <source>
        <dbReference type="RuleBase" id="RU363075"/>
    </source>
</evidence>
<feature type="transmembrane region" description="Helical" evidence="12">
    <location>
        <begin position="206"/>
        <end position="227"/>
    </location>
</feature>
<dbReference type="KEGG" id="mgl:MGL_2261"/>
<feature type="transmembrane region" description="Helical" evidence="12">
    <location>
        <begin position="127"/>
        <end position="144"/>
    </location>
</feature>
<dbReference type="EC" id="2.4.1.-" evidence="12"/>
<comment type="catalytic activity">
    <reaction evidence="11">
        <text>an alpha-D-Man-(1-&gt;2)-alpha-D-Man-(1-&gt;2)-alpha-D-Man-(1-&gt;3)-[alpha-D-Man-(1-&gt;2)-alpha-D-Man-(1-&gt;3)-alpha-D-Man-(1-&gt;6)]-beta-D-Man-(1-&gt;4)-beta-D-GlcNAc-(1-&gt;4)-alpha-D-GlcNAc-diphospho-di-trans,poly-cis-dolichol + a di-trans,poly-cis-dolichyl beta-D-mannosyl phosphate = an alpha-D-Man-(1-&gt;2)-alpha-D-Man-(1-&gt;2)-alpha-D-Man-(1-&gt;3)-[alpha-D-Man-(1-&gt;2)-alpha-D-Man-(1-&gt;3)-[alpha-D-Man-(1-&gt;6)]-alpha-D-Man-(1-&gt;6)]-beta-D-Man-(1-&gt;4)-beta-D-GlcNAc-(1-&gt;4)-alpha-D-GlcNAc-diphospho-di-trans,poly-cis-dolichol + a di-trans,poly-cis-dolichyl phosphate + H(+)</text>
        <dbReference type="Rhea" id="RHEA:29535"/>
        <dbReference type="Rhea" id="RHEA-COMP:19498"/>
        <dbReference type="Rhea" id="RHEA-COMP:19501"/>
        <dbReference type="Rhea" id="RHEA-COMP:19518"/>
        <dbReference type="Rhea" id="RHEA-COMP:19519"/>
        <dbReference type="ChEBI" id="CHEBI:15378"/>
        <dbReference type="ChEBI" id="CHEBI:57683"/>
        <dbReference type="ChEBI" id="CHEBI:58211"/>
        <dbReference type="ChEBI" id="CHEBI:132517"/>
        <dbReference type="ChEBI" id="CHEBI:132519"/>
        <dbReference type="EC" id="2.4.1.260"/>
    </reaction>
    <physiologicalReaction direction="left-to-right" evidence="11">
        <dbReference type="Rhea" id="RHEA:29536"/>
    </physiologicalReaction>
</comment>
<reference evidence="14 15" key="1">
    <citation type="journal article" date="2007" name="Proc. Natl. Acad. Sci. U.S.A.">
        <title>Dandruff-associated Malassezia genomes reveal convergent and divergent virulence traits shared with plant and human fungal pathogens.</title>
        <authorList>
            <person name="Xu J."/>
            <person name="Saunders C.W."/>
            <person name="Hu P."/>
            <person name="Grant R.A."/>
            <person name="Boekhout T."/>
            <person name="Kuramae E.E."/>
            <person name="Kronstad J.W."/>
            <person name="Deangelis Y.M."/>
            <person name="Reeder N.L."/>
            <person name="Johnstone K.R."/>
            <person name="Leland M."/>
            <person name="Fieno A.M."/>
            <person name="Begley W.M."/>
            <person name="Sun Y."/>
            <person name="Lacey M.P."/>
            <person name="Chaudhary T."/>
            <person name="Keough T."/>
            <person name="Chu L."/>
            <person name="Sears R."/>
            <person name="Yuan B."/>
            <person name="Dawson T.L.Jr."/>
        </authorList>
    </citation>
    <scope>NUCLEOTIDE SEQUENCE [LARGE SCALE GENOMIC DNA]</scope>
    <source>
        <strain evidence="15">ATCC MYA-4612 / CBS 7966</strain>
    </source>
</reference>
<feature type="transmembrane region" description="Helical" evidence="12">
    <location>
        <begin position="316"/>
        <end position="335"/>
    </location>
</feature>
<evidence type="ECO:0000256" key="7">
    <source>
        <dbReference type="ARBA" id="ARBA00022824"/>
    </source>
</evidence>
<dbReference type="GO" id="GO:0006487">
    <property type="term" value="P:protein N-linked glycosylation"/>
    <property type="evidence" value="ECO:0007669"/>
    <property type="project" value="TreeGrafter"/>
</dbReference>
<keyword evidence="15" id="KW-1185">Reference proteome</keyword>
<evidence type="ECO:0000256" key="3">
    <source>
        <dbReference type="ARBA" id="ARBA00007063"/>
    </source>
</evidence>
<feature type="transmembrane region" description="Helical" evidence="12">
    <location>
        <begin position="97"/>
        <end position="115"/>
    </location>
</feature>
<evidence type="ECO:0000256" key="5">
    <source>
        <dbReference type="ARBA" id="ARBA00022679"/>
    </source>
</evidence>
<sequence>MSVRMNSAIPAGVLLGALSAQVWLAPLTKVEESFSLQAVHDILTYGVYPSGRDHYDHLTFPGAVPRSFVGPLILSIFSAPFSWICGLLGGTSAHVQVCVRMVLAVATWTSFVFLAHCLFPKTSRLRGFFYIVCSVQFHLLFWSSRTTPNGLVFPFVTASLGAIIHGRHAYVGLVALASLAIILRLELVCLAIPSYLWVWLHQRRRFFVLFLLGMVSCLCSVAVSMMLDSYFWKQRMLWPEGYALFFNVIQGHSADWGTSPPWAYLVQDLPRVLGGALPLALVGCARRRASTRTSLLVHIVVHVGLMSALAHKEWRFVMYVVPLCNALAALGLEALWKKRIGIFLSIALLCMSAAFCALATWISMSNYPGGEALV</sequence>
<dbReference type="Proteomes" id="UP000008837">
    <property type="component" value="Unassembled WGS sequence"/>
</dbReference>
<keyword evidence="8 12" id="KW-1133">Transmembrane helix</keyword>
<comment type="similarity">
    <text evidence="3 12">Belongs to the glycosyltransferase 22 family.</text>
</comment>
<dbReference type="UniPathway" id="UPA00378"/>
<protein>
    <recommendedName>
        <fullName evidence="12">Mannosyltransferase</fullName>
        <ecNumber evidence="12">2.4.1.-</ecNumber>
    </recommendedName>
</protein>
<comment type="pathway">
    <text evidence="2">Protein modification; protein glycosylation.</text>
</comment>
<dbReference type="InParanoid" id="A8Q2X2"/>
<evidence type="ECO:0000256" key="1">
    <source>
        <dbReference type="ARBA" id="ARBA00004477"/>
    </source>
</evidence>
<keyword evidence="4 12" id="KW-0328">Glycosyltransferase</keyword>
<comment type="function">
    <text evidence="10">Mannosyltransferase that operates in the biosynthetic pathway of dolichol-linked oligosaccharides, the glycan precursors employed in protein asparagine (N)-glycosylation. The assembly of dolichol-linked oligosaccharides begins on the cytosolic side of the endoplasmic reticulum membrane and finishes in its lumen. The sequential addition of sugars to dolichol pyrophosphate produces dolichol-linked oligosaccharides containing fourteen sugars, including two GlcNAcs, nine mannoses and three glucoses. Once assembled, the oligosaccharide is transferred from the lipid to nascent proteins by oligosaccharyltransferases. In the lumen of the endoplasmic reticulum, adds the eighth mannose residue in an alpha-1,6 linkage onto Man(7)GlcNAc(2)-PP-dolichol to produce Man(8)GlcNAc(2)-PP-dolichol.</text>
</comment>
<comment type="caution">
    <text evidence="14">The sequence shown here is derived from an EMBL/GenBank/DDBJ whole genome shotgun (WGS) entry which is preliminary data.</text>
</comment>
<dbReference type="PANTHER" id="PTHR22760:SF1">
    <property type="entry name" value="DOL-P-MAN:MAN(7)GLCNAC(2)-PP-DOL ALPHA-1,6-MANNOSYLTRANSFERASE"/>
    <property type="match status" value="1"/>
</dbReference>
<dbReference type="FunCoup" id="A8Q2X2">
    <property type="interactions" value="129"/>
</dbReference>
<evidence type="ECO:0000256" key="13">
    <source>
        <dbReference type="SAM" id="SignalP"/>
    </source>
</evidence>
<dbReference type="AlphaFoldDB" id="A8Q2X2"/>
<evidence type="ECO:0000256" key="11">
    <source>
        <dbReference type="ARBA" id="ARBA00048899"/>
    </source>
</evidence>
<dbReference type="GO" id="GO:0005789">
    <property type="term" value="C:endoplasmic reticulum membrane"/>
    <property type="evidence" value="ECO:0007669"/>
    <property type="project" value="UniProtKB-SubCell"/>
</dbReference>
<dbReference type="OrthoDB" id="19039at2759"/>
<dbReference type="Pfam" id="PF03901">
    <property type="entry name" value="Glyco_transf_22"/>
    <property type="match status" value="1"/>
</dbReference>
<accession>A8Q2X2</accession>
<dbReference type="PANTHER" id="PTHR22760">
    <property type="entry name" value="GLYCOSYLTRANSFERASE"/>
    <property type="match status" value="1"/>
</dbReference>
<dbReference type="VEuPathDB" id="FungiDB:MGL_2261"/>
<proteinExistence type="inferred from homology"/>
<organism evidence="14 15">
    <name type="scientific">Malassezia globosa (strain ATCC MYA-4612 / CBS 7966)</name>
    <name type="common">Dandruff-associated fungus</name>
    <dbReference type="NCBI Taxonomy" id="425265"/>
    <lineage>
        <taxon>Eukaryota</taxon>
        <taxon>Fungi</taxon>
        <taxon>Dikarya</taxon>
        <taxon>Basidiomycota</taxon>
        <taxon>Ustilaginomycotina</taxon>
        <taxon>Malasseziomycetes</taxon>
        <taxon>Malasseziales</taxon>
        <taxon>Malasseziaceae</taxon>
        <taxon>Malassezia</taxon>
    </lineage>
</organism>
<evidence type="ECO:0000256" key="10">
    <source>
        <dbReference type="ARBA" id="ARBA00044721"/>
    </source>
</evidence>
<feature type="transmembrane region" description="Helical" evidence="12">
    <location>
        <begin position="342"/>
        <end position="364"/>
    </location>
</feature>
<evidence type="ECO:0000256" key="8">
    <source>
        <dbReference type="ARBA" id="ARBA00022989"/>
    </source>
</evidence>
<evidence type="ECO:0000256" key="2">
    <source>
        <dbReference type="ARBA" id="ARBA00004922"/>
    </source>
</evidence>
<keyword evidence="5" id="KW-0808">Transferase</keyword>
<evidence type="ECO:0000256" key="9">
    <source>
        <dbReference type="ARBA" id="ARBA00023136"/>
    </source>
</evidence>
<feature type="transmembrane region" description="Helical" evidence="12">
    <location>
        <begin position="68"/>
        <end position="90"/>
    </location>
</feature>
<gene>
    <name evidence="14" type="ORF">MGL_2261</name>
</gene>
<dbReference type="InterPro" id="IPR005599">
    <property type="entry name" value="GPI_mannosylTrfase"/>
</dbReference>
<keyword evidence="13" id="KW-0732">Signal</keyword>